<dbReference type="Pfam" id="PF11951">
    <property type="entry name" value="Fungal_trans_2"/>
    <property type="match status" value="1"/>
</dbReference>
<dbReference type="AlphaFoldDB" id="A0A8H3DM58"/>
<dbReference type="InterPro" id="IPR001138">
    <property type="entry name" value="Zn2Cys6_DnaBD"/>
</dbReference>
<evidence type="ECO:0000313" key="4">
    <source>
        <dbReference type="EMBL" id="CAE6536970.1"/>
    </source>
</evidence>
<dbReference type="PANTHER" id="PTHR37534:SF46">
    <property type="entry name" value="ZN(II)2CYS6 TRANSCRIPTION FACTOR (EUROFUNG)"/>
    <property type="match status" value="1"/>
</dbReference>
<name>A0A8H3DM58_9AGAM</name>
<evidence type="ECO:0000259" key="3">
    <source>
        <dbReference type="PROSITE" id="PS50048"/>
    </source>
</evidence>
<dbReference type="Pfam" id="PF00172">
    <property type="entry name" value="Zn_clus"/>
    <property type="match status" value="1"/>
</dbReference>
<sequence length="593" mass="66327">MSRMRSEPGPRPMSCLTCRQRQKTCDLAQPGCEICMRDGFECLGYGDSDSQECGYQEVPNVAIPPQLQPAFLAAPAQAEGPGPAHLCGTLNSTPRPPLYFLTPEDREYLDNACARYDHAPSNRGLAQLRSMAIPLPWANVNHATTHTLEDHSYLRPQNQSQLTRYGSPPTRLNATKPIKRVHSLSSENYSSTIIQTLCMSIPPSVDVSQTIREDHYLCAISEYQMQLANYWFIIPPRLTCDSIIATLKGRKIMIWTIYLGANLFQALREDPRGIMVRRCIGWINQLEQKFGDNYYNSTTLSKVGDCLLAQLELAYLKFTMIDSISGYVVLQKAVPKFLYILSANPDFYTEHSNGNLVVSFPRTFGAPAPQYGLKQFVLFDTLAALLLGVPPLVEYGYDGECDPTSHGLEWLHGAPVALVEIISQVNSWRAGSRAPLNDLQTFERRVLAWEPQRIVAEGGDSGTKNVERLAVQEGWRHVALIYVYMGMYGVSSHDSRVQASIRQIIQLGDVVANLPLDVHTMIHCVVAGLGARYEKHRTIVREKLLSFKGPRVWLFRGPDFSQILEHLWHGVGTGGSAVIWDDYVEARCAILPV</sequence>
<dbReference type="GO" id="GO:0008270">
    <property type="term" value="F:zinc ion binding"/>
    <property type="evidence" value="ECO:0007669"/>
    <property type="project" value="InterPro"/>
</dbReference>
<dbReference type="InterPro" id="IPR036864">
    <property type="entry name" value="Zn2-C6_fun-type_DNA-bd_sf"/>
</dbReference>
<gene>
    <name evidence="4" type="ORF">RDB_LOCUS182597</name>
</gene>
<comment type="subcellular location">
    <subcellularLocation>
        <location evidence="1">Nucleus</location>
    </subcellularLocation>
</comment>
<comment type="caution">
    <text evidence="4">The sequence shown here is derived from an EMBL/GenBank/DDBJ whole genome shotgun (WGS) entry which is preliminary data.</text>
</comment>
<reference evidence="4" key="1">
    <citation type="submission" date="2021-01" db="EMBL/GenBank/DDBJ databases">
        <authorList>
            <person name="Kaushik A."/>
        </authorList>
    </citation>
    <scope>NUCLEOTIDE SEQUENCE</scope>
    <source>
        <strain evidence="4">AG6-10EEA</strain>
    </source>
</reference>
<feature type="domain" description="Zn(2)-C6 fungal-type" evidence="3">
    <location>
        <begin position="14"/>
        <end position="42"/>
    </location>
</feature>
<proteinExistence type="predicted"/>
<dbReference type="GO" id="GO:0005634">
    <property type="term" value="C:nucleus"/>
    <property type="evidence" value="ECO:0007669"/>
    <property type="project" value="UniProtKB-SubCell"/>
</dbReference>
<evidence type="ECO:0000256" key="1">
    <source>
        <dbReference type="ARBA" id="ARBA00004123"/>
    </source>
</evidence>
<protein>
    <recommendedName>
        <fullName evidence="3">Zn(2)-C6 fungal-type domain-containing protein</fullName>
    </recommendedName>
</protein>
<keyword evidence="2" id="KW-0539">Nucleus</keyword>
<dbReference type="SUPFAM" id="SSF57701">
    <property type="entry name" value="Zn2/Cys6 DNA-binding domain"/>
    <property type="match status" value="1"/>
</dbReference>
<evidence type="ECO:0000256" key="2">
    <source>
        <dbReference type="ARBA" id="ARBA00023242"/>
    </source>
</evidence>
<dbReference type="EMBL" id="CAJMXA010004205">
    <property type="protein sequence ID" value="CAE6536970.1"/>
    <property type="molecule type" value="Genomic_DNA"/>
</dbReference>
<dbReference type="PANTHER" id="PTHR37534">
    <property type="entry name" value="TRANSCRIPTIONAL ACTIVATOR PROTEIN UGA3"/>
    <property type="match status" value="1"/>
</dbReference>
<accession>A0A8H3DM58</accession>
<dbReference type="InterPro" id="IPR021858">
    <property type="entry name" value="Fun_TF"/>
</dbReference>
<dbReference type="PROSITE" id="PS50048">
    <property type="entry name" value="ZN2_CY6_FUNGAL_2"/>
    <property type="match status" value="1"/>
</dbReference>
<dbReference type="PROSITE" id="PS00463">
    <property type="entry name" value="ZN2_CY6_FUNGAL_1"/>
    <property type="match status" value="1"/>
</dbReference>
<dbReference type="Proteomes" id="UP000663853">
    <property type="component" value="Unassembled WGS sequence"/>
</dbReference>
<dbReference type="GO" id="GO:0000981">
    <property type="term" value="F:DNA-binding transcription factor activity, RNA polymerase II-specific"/>
    <property type="evidence" value="ECO:0007669"/>
    <property type="project" value="InterPro"/>
</dbReference>
<organism evidence="4 5">
    <name type="scientific">Rhizoctonia solani</name>
    <dbReference type="NCBI Taxonomy" id="456999"/>
    <lineage>
        <taxon>Eukaryota</taxon>
        <taxon>Fungi</taxon>
        <taxon>Dikarya</taxon>
        <taxon>Basidiomycota</taxon>
        <taxon>Agaricomycotina</taxon>
        <taxon>Agaricomycetes</taxon>
        <taxon>Cantharellales</taxon>
        <taxon>Ceratobasidiaceae</taxon>
        <taxon>Rhizoctonia</taxon>
    </lineage>
</organism>
<evidence type="ECO:0000313" key="5">
    <source>
        <dbReference type="Proteomes" id="UP000663853"/>
    </source>
</evidence>